<accession>A0AB40BE71</accession>
<sequence>MAVVDLGKYLYLPLIDAKKSIGLKVNLFAVVTEISRPKRSRGHDFVMTLKVADQSSPGLYVNFFAEDTGKLPNVQSNGDIICLRRVVQMRVHNGECYGSYDKHFSSFALFEGKARESFKAYQTSINYQASNNEKELLSKLRTHFYDHKSDAVMKSCLLRLNSVKTETVFDLICRVLHVCEISDDQWMIYVWDGTDTPCAPCHKDLNAEGEDPLPLNLDIVPLSRKILQTFPCVGTVFRIVVRKYFEEIPQLSDGCWVKLCNLTCELHYGIWRGLLHGSSKVHILSDEDENVKSNMRDYQDRLASGARVQSLTCSPRHSYMTGTDFEKEPCVALIKSLACRKVTHKFKSIVRVVAAYPWKGEHLRSPVQGHYRVRLTLEDSTARIHAYIHGDDGVKFFGGHPEVEKLSTKMRRLLGIKENIGVEEAATSVRDPPWVCCCLKSYYLDKSDTWGSRRYRIFGTYILD</sequence>
<dbReference type="PANTHER" id="PTHR14513:SF0">
    <property type="entry name" value="PROTECTION OF TELOMERES PROTEIN 1"/>
    <property type="match status" value="1"/>
</dbReference>
<dbReference type="GO" id="GO:0000783">
    <property type="term" value="C:nuclear telomere cap complex"/>
    <property type="evidence" value="ECO:0007669"/>
    <property type="project" value="TreeGrafter"/>
</dbReference>
<dbReference type="SMART" id="SM00976">
    <property type="entry name" value="Telo_bind"/>
    <property type="match status" value="1"/>
</dbReference>
<dbReference type="Proteomes" id="UP001515500">
    <property type="component" value="Chromosome 1"/>
</dbReference>
<dbReference type="InterPro" id="IPR012340">
    <property type="entry name" value="NA-bd_OB-fold"/>
</dbReference>
<keyword evidence="2" id="KW-0158">Chromosome</keyword>
<gene>
    <name evidence="7" type="primary">LOC120261700</name>
</gene>
<dbReference type="GO" id="GO:0098505">
    <property type="term" value="F:G-rich strand telomeric DNA binding"/>
    <property type="evidence" value="ECO:0007669"/>
    <property type="project" value="TreeGrafter"/>
</dbReference>
<dbReference type="RefSeq" id="XP_039125620.1">
    <property type="nucleotide sequence ID" value="XM_039269686.1"/>
</dbReference>
<proteinExistence type="predicted"/>
<reference evidence="6" key="1">
    <citation type="submission" date="2025-05" db="UniProtKB">
        <authorList>
            <consortium name="RefSeq"/>
        </authorList>
    </citation>
    <scope>NUCLEOTIDE SEQUENCE [LARGE SCALE GENOMIC DNA]</scope>
</reference>
<evidence type="ECO:0000259" key="5">
    <source>
        <dbReference type="SMART" id="SM00976"/>
    </source>
</evidence>
<dbReference type="SUPFAM" id="SSF50249">
    <property type="entry name" value="Nucleic acid-binding proteins"/>
    <property type="match status" value="2"/>
</dbReference>
<evidence type="ECO:0000313" key="7">
    <source>
        <dbReference type="RefSeq" id="XP_039125620.1"/>
    </source>
</evidence>
<dbReference type="GeneID" id="120261700"/>
<dbReference type="Gene3D" id="2.40.50.140">
    <property type="entry name" value="Nucleic acid-binding proteins"/>
    <property type="match status" value="2"/>
</dbReference>
<evidence type="ECO:0000256" key="2">
    <source>
        <dbReference type="ARBA" id="ARBA00022454"/>
    </source>
</evidence>
<dbReference type="GO" id="GO:0010521">
    <property type="term" value="F:telomerase inhibitor activity"/>
    <property type="evidence" value="ECO:0007669"/>
    <property type="project" value="TreeGrafter"/>
</dbReference>
<keyword evidence="6" id="KW-1185">Reference proteome</keyword>
<evidence type="ECO:0000313" key="6">
    <source>
        <dbReference type="Proteomes" id="UP001515500"/>
    </source>
</evidence>
<evidence type="ECO:0000256" key="4">
    <source>
        <dbReference type="ARBA" id="ARBA00023125"/>
    </source>
</evidence>
<dbReference type="CDD" id="cd04497">
    <property type="entry name" value="hPOT1_OB1_like"/>
    <property type="match status" value="1"/>
</dbReference>
<keyword evidence="4" id="KW-0238">DNA-binding</keyword>
<organism evidence="6 7">
    <name type="scientific">Dioscorea cayennensis subsp. rotundata</name>
    <name type="common">White Guinea yam</name>
    <name type="synonym">Dioscorea rotundata</name>
    <dbReference type="NCBI Taxonomy" id="55577"/>
    <lineage>
        <taxon>Eukaryota</taxon>
        <taxon>Viridiplantae</taxon>
        <taxon>Streptophyta</taxon>
        <taxon>Embryophyta</taxon>
        <taxon>Tracheophyta</taxon>
        <taxon>Spermatophyta</taxon>
        <taxon>Magnoliopsida</taxon>
        <taxon>Liliopsida</taxon>
        <taxon>Dioscoreales</taxon>
        <taxon>Dioscoreaceae</taxon>
        <taxon>Dioscorea</taxon>
    </lineage>
</organism>
<dbReference type="Pfam" id="PF02765">
    <property type="entry name" value="POT1"/>
    <property type="match status" value="1"/>
</dbReference>
<evidence type="ECO:0000256" key="1">
    <source>
        <dbReference type="ARBA" id="ARBA00004574"/>
    </source>
</evidence>
<dbReference type="AlphaFoldDB" id="A0AB40BE71"/>
<feature type="domain" description="Telomeric single stranded DNA binding POT1/Cdc13" evidence="5">
    <location>
        <begin position="11"/>
        <end position="145"/>
    </location>
</feature>
<evidence type="ECO:0000256" key="3">
    <source>
        <dbReference type="ARBA" id="ARBA00022895"/>
    </source>
</evidence>
<name>A0AB40BE71_DIOCR</name>
<protein>
    <submittedName>
        <fullName evidence="7">Protection of telomeres protein 1a-like isoform X1</fullName>
    </submittedName>
</protein>
<dbReference type="GO" id="GO:0016233">
    <property type="term" value="P:telomere capping"/>
    <property type="evidence" value="ECO:0007669"/>
    <property type="project" value="TreeGrafter"/>
</dbReference>
<reference evidence="7" key="2">
    <citation type="submission" date="2025-08" db="UniProtKB">
        <authorList>
            <consortium name="RefSeq"/>
        </authorList>
    </citation>
    <scope>IDENTIFICATION</scope>
</reference>
<keyword evidence="3" id="KW-0779">Telomere</keyword>
<dbReference type="InterPro" id="IPR057620">
    <property type="entry name" value="POT1A/B-like_OB"/>
</dbReference>
<comment type="subcellular location">
    <subcellularLocation>
        <location evidence="1">Chromosome</location>
        <location evidence="1">Telomere</location>
    </subcellularLocation>
</comment>
<dbReference type="InterPro" id="IPR028389">
    <property type="entry name" value="POT1"/>
</dbReference>
<dbReference type="Pfam" id="PF25507">
    <property type="entry name" value="OB_POT1A"/>
    <property type="match status" value="1"/>
</dbReference>
<dbReference type="GO" id="GO:0032210">
    <property type="term" value="P:regulation of telomere maintenance via telomerase"/>
    <property type="evidence" value="ECO:0007669"/>
    <property type="project" value="TreeGrafter"/>
</dbReference>
<dbReference type="PANTHER" id="PTHR14513">
    <property type="entry name" value="PROTECTION OF TELOMERES 1"/>
    <property type="match status" value="1"/>
</dbReference>
<dbReference type="InterPro" id="IPR011564">
    <property type="entry name" value="Telomer_end-bd_POT1/Cdc13"/>
</dbReference>